<keyword evidence="14" id="KW-1185">Reference proteome</keyword>
<keyword evidence="5 10" id="KW-0566">Pantothenate biosynthesis</keyword>
<organism evidence="13 14">
    <name type="scientific">Burkholderia territorii</name>
    <dbReference type="NCBI Taxonomy" id="1503055"/>
    <lineage>
        <taxon>Bacteria</taxon>
        <taxon>Pseudomonadati</taxon>
        <taxon>Pseudomonadota</taxon>
        <taxon>Betaproteobacteria</taxon>
        <taxon>Burkholderiales</taxon>
        <taxon>Burkholderiaceae</taxon>
        <taxon>Burkholderia</taxon>
        <taxon>Burkholderia cepacia complex</taxon>
    </lineage>
</organism>
<dbReference type="GO" id="GO:0005737">
    <property type="term" value="C:cytoplasm"/>
    <property type="evidence" value="ECO:0007669"/>
    <property type="project" value="TreeGrafter"/>
</dbReference>
<gene>
    <name evidence="13" type="ORF">WT27_15740</name>
</gene>
<evidence type="ECO:0000256" key="6">
    <source>
        <dbReference type="ARBA" id="ARBA00022857"/>
    </source>
</evidence>
<evidence type="ECO:0000256" key="8">
    <source>
        <dbReference type="ARBA" id="ARBA00032024"/>
    </source>
</evidence>
<accession>A0A125A8R1</accession>
<dbReference type="GO" id="GO:0008677">
    <property type="term" value="F:2-dehydropantoate 2-reductase activity"/>
    <property type="evidence" value="ECO:0007669"/>
    <property type="project" value="UniProtKB-EC"/>
</dbReference>
<evidence type="ECO:0000256" key="9">
    <source>
        <dbReference type="ARBA" id="ARBA00048793"/>
    </source>
</evidence>
<dbReference type="Gene3D" id="1.10.1040.10">
    <property type="entry name" value="N-(1-d-carboxylethyl)-l-norvaline Dehydrogenase, domain 2"/>
    <property type="match status" value="1"/>
</dbReference>
<protein>
    <recommendedName>
        <fullName evidence="4 10">2-dehydropantoate 2-reductase</fullName>
        <ecNumber evidence="3 10">1.1.1.169</ecNumber>
    </recommendedName>
    <alternativeName>
        <fullName evidence="8 10">Ketopantoate reductase</fullName>
    </alternativeName>
</protein>
<reference evidence="13 14" key="1">
    <citation type="submission" date="2015-11" db="EMBL/GenBank/DDBJ databases">
        <title>Expanding the genomic diversity of Burkholderia species for the development of highly accurate diagnostics.</title>
        <authorList>
            <person name="Sahl J."/>
            <person name="Keim P."/>
            <person name="Wagner D."/>
        </authorList>
    </citation>
    <scope>NUCLEOTIDE SEQUENCE [LARGE SCALE GENOMIC DNA]</scope>
    <source>
        <strain evidence="13 14">MSMB1301WGS</strain>
    </source>
</reference>
<evidence type="ECO:0000256" key="1">
    <source>
        <dbReference type="ARBA" id="ARBA00004994"/>
    </source>
</evidence>
<name>A0A125A8R1_9BURK</name>
<dbReference type="FunFam" id="1.10.1040.10:FF:000017">
    <property type="entry name" value="2-dehydropantoate 2-reductase"/>
    <property type="match status" value="1"/>
</dbReference>
<evidence type="ECO:0000259" key="11">
    <source>
        <dbReference type="Pfam" id="PF02558"/>
    </source>
</evidence>
<comment type="catalytic activity">
    <reaction evidence="9 10">
        <text>(R)-pantoate + NADP(+) = 2-dehydropantoate + NADPH + H(+)</text>
        <dbReference type="Rhea" id="RHEA:16233"/>
        <dbReference type="ChEBI" id="CHEBI:11561"/>
        <dbReference type="ChEBI" id="CHEBI:15378"/>
        <dbReference type="ChEBI" id="CHEBI:15980"/>
        <dbReference type="ChEBI" id="CHEBI:57783"/>
        <dbReference type="ChEBI" id="CHEBI:58349"/>
        <dbReference type="EC" id="1.1.1.169"/>
    </reaction>
</comment>
<evidence type="ECO:0000256" key="2">
    <source>
        <dbReference type="ARBA" id="ARBA00007870"/>
    </source>
</evidence>
<evidence type="ECO:0000256" key="4">
    <source>
        <dbReference type="ARBA" id="ARBA00019465"/>
    </source>
</evidence>
<dbReference type="GO" id="GO:0050661">
    <property type="term" value="F:NADP binding"/>
    <property type="evidence" value="ECO:0007669"/>
    <property type="project" value="TreeGrafter"/>
</dbReference>
<dbReference type="PANTHER" id="PTHR43765:SF2">
    <property type="entry name" value="2-DEHYDROPANTOATE 2-REDUCTASE"/>
    <property type="match status" value="1"/>
</dbReference>
<proteinExistence type="inferred from homology"/>
<dbReference type="SUPFAM" id="SSF48179">
    <property type="entry name" value="6-phosphogluconate dehydrogenase C-terminal domain-like"/>
    <property type="match status" value="1"/>
</dbReference>
<evidence type="ECO:0000313" key="14">
    <source>
        <dbReference type="Proteomes" id="UP000062317"/>
    </source>
</evidence>
<dbReference type="PANTHER" id="PTHR43765">
    <property type="entry name" value="2-DEHYDROPANTOATE 2-REDUCTASE-RELATED"/>
    <property type="match status" value="1"/>
</dbReference>
<dbReference type="InterPro" id="IPR013328">
    <property type="entry name" value="6PGD_dom2"/>
</dbReference>
<dbReference type="EMBL" id="LPEQ01000130">
    <property type="protein sequence ID" value="KVV39018.1"/>
    <property type="molecule type" value="Genomic_DNA"/>
</dbReference>
<dbReference type="RefSeq" id="WP_060109152.1">
    <property type="nucleotide sequence ID" value="NZ_LPEQ01000130.1"/>
</dbReference>
<feature type="domain" description="Ketopantoate reductase C-terminal" evidence="12">
    <location>
        <begin position="170"/>
        <end position="294"/>
    </location>
</feature>
<evidence type="ECO:0000256" key="3">
    <source>
        <dbReference type="ARBA" id="ARBA00013014"/>
    </source>
</evidence>
<dbReference type="InterPro" id="IPR013332">
    <property type="entry name" value="KPR_N"/>
</dbReference>
<comment type="caution">
    <text evidence="13">The sequence shown here is derived from an EMBL/GenBank/DDBJ whole genome shotgun (WGS) entry which is preliminary data.</text>
</comment>
<dbReference type="GO" id="GO:0015940">
    <property type="term" value="P:pantothenate biosynthetic process"/>
    <property type="evidence" value="ECO:0007669"/>
    <property type="project" value="UniProtKB-UniPathway"/>
</dbReference>
<dbReference type="Pfam" id="PF02558">
    <property type="entry name" value="ApbA"/>
    <property type="match status" value="1"/>
</dbReference>
<dbReference type="InterPro" id="IPR036291">
    <property type="entry name" value="NAD(P)-bd_dom_sf"/>
</dbReference>
<dbReference type="InterPro" id="IPR050838">
    <property type="entry name" value="Ketopantoate_reductase"/>
</dbReference>
<evidence type="ECO:0000256" key="7">
    <source>
        <dbReference type="ARBA" id="ARBA00023002"/>
    </source>
</evidence>
<dbReference type="InterPro" id="IPR008927">
    <property type="entry name" value="6-PGluconate_DH-like_C_sf"/>
</dbReference>
<evidence type="ECO:0000256" key="10">
    <source>
        <dbReference type="RuleBase" id="RU362068"/>
    </source>
</evidence>
<dbReference type="UniPathway" id="UPA00028">
    <property type="reaction ID" value="UER00004"/>
</dbReference>
<feature type="domain" description="Ketopantoate reductase N-terminal" evidence="11">
    <location>
        <begin position="4"/>
        <end position="147"/>
    </location>
</feature>
<dbReference type="InterPro" id="IPR003710">
    <property type="entry name" value="ApbA"/>
</dbReference>
<dbReference type="InterPro" id="IPR013752">
    <property type="entry name" value="KPA_reductase"/>
</dbReference>
<dbReference type="SUPFAM" id="SSF51735">
    <property type="entry name" value="NAD(P)-binding Rossmann-fold domains"/>
    <property type="match status" value="1"/>
</dbReference>
<comment type="pathway">
    <text evidence="1 10">Cofactor biosynthesis; (R)-pantothenate biosynthesis; (R)-pantoate from 3-methyl-2-oxobutanoate: step 2/2.</text>
</comment>
<comment type="function">
    <text evidence="10">Catalyzes the NADPH-dependent reduction of ketopantoate into pantoic acid.</text>
</comment>
<keyword evidence="6 10" id="KW-0521">NADP</keyword>
<dbReference type="EC" id="1.1.1.169" evidence="3 10"/>
<evidence type="ECO:0000256" key="5">
    <source>
        <dbReference type="ARBA" id="ARBA00022655"/>
    </source>
</evidence>
<dbReference type="AlphaFoldDB" id="A0A125A8R1"/>
<dbReference type="Proteomes" id="UP000062317">
    <property type="component" value="Unassembled WGS sequence"/>
</dbReference>
<sequence>MRFAVLGAGAVGCYFGGMLALHGHDVVFIGRPSHVDAIRDHGLRIQTRAFDTHVPADASTDIGAAGAADVVFVCVKSGDTAQAARTLSRVLAPDAIVVSLQNGVDNAALLRTAIAGPIICAAVYVASEMAGPGHLLHHGRGDLAIEASPSSERLAQVLRTAGVPTRIVDDVRAALWHKLVLNCAYNAISAIVQSPLGEMSHRDALRETMRAVVAECIAVAAAEGIHFADQPAALVEQIEATIPPGQYSSTAQDLARGRPGEIDYLNGAIVRRGRAARIDTPVNRTLHLLVKMLEAKNAAQA</sequence>
<dbReference type="Gene3D" id="3.40.50.720">
    <property type="entry name" value="NAD(P)-binding Rossmann-like Domain"/>
    <property type="match status" value="1"/>
</dbReference>
<evidence type="ECO:0000259" key="12">
    <source>
        <dbReference type="Pfam" id="PF08546"/>
    </source>
</evidence>
<dbReference type="Pfam" id="PF08546">
    <property type="entry name" value="ApbA_C"/>
    <property type="match status" value="1"/>
</dbReference>
<dbReference type="NCBIfam" id="TIGR00745">
    <property type="entry name" value="apbA_panE"/>
    <property type="match status" value="1"/>
</dbReference>
<evidence type="ECO:0000313" key="13">
    <source>
        <dbReference type="EMBL" id="KVV39018.1"/>
    </source>
</evidence>
<keyword evidence="7 10" id="KW-0560">Oxidoreductase</keyword>
<comment type="similarity">
    <text evidence="2 10">Belongs to the ketopantoate reductase family.</text>
</comment>